<keyword evidence="3 7" id="KW-0812">Transmembrane</keyword>
<comment type="caution">
    <text evidence="9">The sequence shown here is derived from an EMBL/GenBank/DDBJ whole genome shotgun (WGS) entry which is preliminary data.</text>
</comment>
<evidence type="ECO:0000256" key="7">
    <source>
        <dbReference type="SAM" id="Phobius"/>
    </source>
</evidence>
<evidence type="ECO:0000313" key="9">
    <source>
        <dbReference type="EMBL" id="MFC5910462.1"/>
    </source>
</evidence>
<keyword evidence="4 7" id="KW-1133">Transmembrane helix</keyword>
<evidence type="ECO:0000256" key="6">
    <source>
        <dbReference type="SAM" id="MobiDB-lite"/>
    </source>
</evidence>
<name>A0ABW1GA19_9ACTN</name>
<evidence type="ECO:0000256" key="3">
    <source>
        <dbReference type="ARBA" id="ARBA00022692"/>
    </source>
</evidence>
<feature type="transmembrane region" description="Helical" evidence="7">
    <location>
        <begin position="94"/>
        <end position="113"/>
    </location>
</feature>
<dbReference type="PANTHER" id="PTHR38459:SF1">
    <property type="entry name" value="PROPHAGE BACTOPRENOL-LINKED GLUCOSE TRANSLOCASE HOMOLOG"/>
    <property type="match status" value="1"/>
</dbReference>
<comment type="subcellular location">
    <subcellularLocation>
        <location evidence="1">Membrane</location>
        <topology evidence="1">Multi-pass membrane protein</topology>
    </subcellularLocation>
</comment>
<accession>A0ABW1GA19</accession>
<dbReference type="Pfam" id="PF04138">
    <property type="entry name" value="GtrA_DPMS_TM"/>
    <property type="match status" value="1"/>
</dbReference>
<keyword evidence="5 7" id="KW-0472">Membrane</keyword>
<dbReference type="InterPro" id="IPR007267">
    <property type="entry name" value="GtrA_DPMS_TM"/>
</dbReference>
<dbReference type="RefSeq" id="WP_380587671.1">
    <property type="nucleotide sequence ID" value="NZ_JBHSQJ010000118.1"/>
</dbReference>
<dbReference type="InterPro" id="IPR051401">
    <property type="entry name" value="GtrA_CellWall_Glycosyl"/>
</dbReference>
<sequence length="158" mass="16675">MTVGLCGLATNMLGFNLLNRPWSGLGVVSAGMLATLAGVLVTYVGNRWWTYRGRVTDGTRGVFLRFLAFSCVGLLIENGVLALGHYGLGADTRLADNAFKLLGLVLGTAFRFVSYRSWVFRGPAAGAAAHRPDRRSTAAGRAALDSPSARGADRAGRG</sequence>
<keyword evidence="10" id="KW-1185">Reference proteome</keyword>
<protein>
    <submittedName>
        <fullName evidence="9">GtrA family protein</fullName>
    </submittedName>
</protein>
<dbReference type="PANTHER" id="PTHR38459">
    <property type="entry name" value="PROPHAGE BACTOPRENOL-LINKED GLUCOSE TRANSLOCASE HOMOLOG"/>
    <property type="match status" value="1"/>
</dbReference>
<evidence type="ECO:0000256" key="5">
    <source>
        <dbReference type="ARBA" id="ARBA00023136"/>
    </source>
</evidence>
<feature type="transmembrane region" description="Helical" evidence="7">
    <location>
        <begin position="22"/>
        <end position="45"/>
    </location>
</feature>
<feature type="region of interest" description="Disordered" evidence="6">
    <location>
        <begin position="130"/>
        <end position="158"/>
    </location>
</feature>
<proteinExistence type="inferred from homology"/>
<reference evidence="10" key="1">
    <citation type="journal article" date="2019" name="Int. J. Syst. Evol. Microbiol.">
        <title>The Global Catalogue of Microorganisms (GCM) 10K type strain sequencing project: providing services to taxonomists for standard genome sequencing and annotation.</title>
        <authorList>
            <consortium name="The Broad Institute Genomics Platform"/>
            <consortium name="The Broad Institute Genome Sequencing Center for Infectious Disease"/>
            <person name="Wu L."/>
            <person name="Ma J."/>
        </authorList>
    </citation>
    <scope>NUCLEOTIDE SEQUENCE [LARGE SCALE GENOMIC DNA]</scope>
    <source>
        <strain evidence="10">JCM 4816</strain>
    </source>
</reference>
<feature type="domain" description="GtrA/DPMS transmembrane" evidence="8">
    <location>
        <begin position="2"/>
        <end position="120"/>
    </location>
</feature>
<evidence type="ECO:0000256" key="1">
    <source>
        <dbReference type="ARBA" id="ARBA00004141"/>
    </source>
</evidence>
<comment type="similarity">
    <text evidence="2">Belongs to the GtrA family.</text>
</comment>
<dbReference type="EMBL" id="JBHSQJ010000118">
    <property type="protein sequence ID" value="MFC5910462.1"/>
    <property type="molecule type" value="Genomic_DNA"/>
</dbReference>
<evidence type="ECO:0000256" key="2">
    <source>
        <dbReference type="ARBA" id="ARBA00009399"/>
    </source>
</evidence>
<evidence type="ECO:0000313" key="10">
    <source>
        <dbReference type="Proteomes" id="UP001596174"/>
    </source>
</evidence>
<feature type="transmembrane region" description="Helical" evidence="7">
    <location>
        <begin position="66"/>
        <end position="88"/>
    </location>
</feature>
<organism evidence="9 10">
    <name type="scientific">Streptacidiphilus monticola</name>
    <dbReference type="NCBI Taxonomy" id="2161674"/>
    <lineage>
        <taxon>Bacteria</taxon>
        <taxon>Bacillati</taxon>
        <taxon>Actinomycetota</taxon>
        <taxon>Actinomycetes</taxon>
        <taxon>Kitasatosporales</taxon>
        <taxon>Streptomycetaceae</taxon>
        <taxon>Streptacidiphilus</taxon>
    </lineage>
</organism>
<evidence type="ECO:0000256" key="4">
    <source>
        <dbReference type="ARBA" id="ARBA00022989"/>
    </source>
</evidence>
<dbReference type="Proteomes" id="UP001596174">
    <property type="component" value="Unassembled WGS sequence"/>
</dbReference>
<evidence type="ECO:0000259" key="8">
    <source>
        <dbReference type="Pfam" id="PF04138"/>
    </source>
</evidence>
<gene>
    <name evidence="9" type="ORF">ACFP3V_24985</name>
</gene>